<dbReference type="Gene3D" id="3.60.21.10">
    <property type="match status" value="1"/>
</dbReference>
<evidence type="ECO:0000313" key="5">
    <source>
        <dbReference type="Proteomes" id="UP000257144"/>
    </source>
</evidence>
<dbReference type="GO" id="GO:0016787">
    <property type="term" value="F:hydrolase activity"/>
    <property type="evidence" value="ECO:0007669"/>
    <property type="project" value="UniProtKB-UniRule"/>
</dbReference>
<sequence length="171" mass="19095">MRKVLVVSDSHGLEEPLTAIKEKHPDVDVFIHCGDSELPKNDEALEGYITVGGNCDFHPGYPNEELVEVDGLKIFVTHGHLYSVKSTLMNIQYRARELGADIACFGHSHLLGAELSGGILFLNPGSIRLPRGRKERTYLILGIDGRTVDLSVHDYERGELPDLHRVFQHEL</sequence>
<gene>
    <name evidence="4" type="ORF">DRW41_14750</name>
</gene>
<evidence type="ECO:0000256" key="2">
    <source>
        <dbReference type="RuleBase" id="RU362039"/>
    </source>
</evidence>
<dbReference type="Pfam" id="PF12850">
    <property type="entry name" value="Metallophos_2"/>
    <property type="match status" value="1"/>
</dbReference>
<name>A0A3D8GPL7_9BACI</name>
<dbReference type="InterPro" id="IPR024654">
    <property type="entry name" value="Calcineurin-like_PHP_lpxH"/>
</dbReference>
<keyword evidence="2" id="KW-0479">Metal-binding</keyword>
<dbReference type="NCBIfam" id="TIGR00040">
    <property type="entry name" value="yfcE"/>
    <property type="match status" value="1"/>
</dbReference>
<dbReference type="InterPro" id="IPR041802">
    <property type="entry name" value="MPP_YfcE"/>
</dbReference>
<dbReference type="SUPFAM" id="SSF56300">
    <property type="entry name" value="Metallo-dependent phosphatases"/>
    <property type="match status" value="1"/>
</dbReference>
<dbReference type="OrthoDB" id="9800565at2"/>
<dbReference type="CDD" id="cd00841">
    <property type="entry name" value="MPP_YfcE"/>
    <property type="match status" value="1"/>
</dbReference>
<proteinExistence type="inferred from homology"/>
<dbReference type="GO" id="GO:0046872">
    <property type="term" value="F:metal ion binding"/>
    <property type="evidence" value="ECO:0007669"/>
    <property type="project" value="UniProtKB-KW"/>
</dbReference>
<feature type="domain" description="Calcineurin-like phosphoesterase" evidence="3">
    <location>
        <begin position="3"/>
        <end position="144"/>
    </location>
</feature>
<evidence type="ECO:0000256" key="1">
    <source>
        <dbReference type="ARBA" id="ARBA00008950"/>
    </source>
</evidence>
<dbReference type="EC" id="3.1.4.-" evidence="2"/>
<dbReference type="Proteomes" id="UP000257144">
    <property type="component" value="Unassembled WGS sequence"/>
</dbReference>
<organism evidence="4 5">
    <name type="scientific">Neobacillus piezotolerans</name>
    <dbReference type="NCBI Taxonomy" id="2259171"/>
    <lineage>
        <taxon>Bacteria</taxon>
        <taxon>Bacillati</taxon>
        <taxon>Bacillota</taxon>
        <taxon>Bacilli</taxon>
        <taxon>Bacillales</taxon>
        <taxon>Bacillaceae</taxon>
        <taxon>Neobacillus</taxon>
    </lineage>
</organism>
<dbReference type="PANTHER" id="PTHR11124">
    <property type="entry name" value="VACUOLAR SORTING PROTEIN VPS29"/>
    <property type="match status" value="1"/>
</dbReference>
<comment type="similarity">
    <text evidence="1 2">Belongs to the metallophosphoesterase superfamily. YfcE family.</text>
</comment>
<reference evidence="4 5" key="1">
    <citation type="submission" date="2018-07" db="EMBL/GenBank/DDBJ databases">
        <title>Bacillus sp. YLB-04 draft genome sequence.</title>
        <authorList>
            <person name="Yu L."/>
            <person name="Tang X."/>
        </authorList>
    </citation>
    <scope>NUCLEOTIDE SEQUENCE [LARGE SCALE GENOMIC DNA]</scope>
    <source>
        <strain evidence="4 5">YLB-04</strain>
    </source>
</reference>
<dbReference type="RefSeq" id="WP_115452764.1">
    <property type="nucleotide sequence ID" value="NZ_QNQT01000006.1"/>
</dbReference>
<accession>A0A3D8GPL7</accession>
<evidence type="ECO:0000259" key="3">
    <source>
        <dbReference type="Pfam" id="PF12850"/>
    </source>
</evidence>
<dbReference type="InterPro" id="IPR029052">
    <property type="entry name" value="Metallo-depent_PP-like"/>
</dbReference>
<evidence type="ECO:0000313" key="4">
    <source>
        <dbReference type="EMBL" id="RDU36277.1"/>
    </source>
</evidence>
<dbReference type="InterPro" id="IPR000979">
    <property type="entry name" value="Phosphodiesterase_MJ0936/Vps29"/>
</dbReference>
<protein>
    <recommendedName>
        <fullName evidence="2">Phosphoesterase</fullName>
        <ecNumber evidence="2">3.1.4.-</ecNumber>
    </recommendedName>
</protein>
<dbReference type="EMBL" id="QNQT01000006">
    <property type="protein sequence ID" value="RDU36277.1"/>
    <property type="molecule type" value="Genomic_DNA"/>
</dbReference>
<comment type="caution">
    <text evidence="4">The sequence shown here is derived from an EMBL/GenBank/DDBJ whole genome shotgun (WGS) entry which is preliminary data.</text>
</comment>
<dbReference type="AlphaFoldDB" id="A0A3D8GPL7"/>
<comment type="cofactor">
    <cofactor evidence="2">
        <name>a divalent metal cation</name>
        <dbReference type="ChEBI" id="CHEBI:60240"/>
    </cofactor>
</comment>
<keyword evidence="5" id="KW-1185">Reference proteome</keyword>